<accession>A0A4Y2VR65</accession>
<reference evidence="2 3" key="1">
    <citation type="journal article" date="2019" name="Sci. Rep.">
        <title>Orb-weaving spider Araneus ventricosus genome elucidates the spidroin gene catalogue.</title>
        <authorList>
            <person name="Kono N."/>
            <person name="Nakamura H."/>
            <person name="Ohtoshi R."/>
            <person name="Moran D.A.P."/>
            <person name="Shinohara A."/>
            <person name="Yoshida Y."/>
            <person name="Fujiwara M."/>
            <person name="Mori M."/>
            <person name="Tomita M."/>
            <person name="Arakawa K."/>
        </authorList>
    </citation>
    <scope>NUCLEOTIDE SEQUENCE [LARGE SCALE GENOMIC DNA]</scope>
</reference>
<keyword evidence="3" id="KW-1185">Reference proteome</keyword>
<dbReference type="AlphaFoldDB" id="A0A4Y2VR65"/>
<feature type="compositionally biased region" description="Basic and acidic residues" evidence="1">
    <location>
        <begin position="74"/>
        <end position="83"/>
    </location>
</feature>
<evidence type="ECO:0000313" key="3">
    <source>
        <dbReference type="Proteomes" id="UP000499080"/>
    </source>
</evidence>
<gene>
    <name evidence="2" type="ORF">AVEN_22747_1</name>
</gene>
<proteinExistence type="predicted"/>
<dbReference type="EMBL" id="BGPR01049896">
    <property type="protein sequence ID" value="GBO26898.1"/>
    <property type="molecule type" value="Genomic_DNA"/>
</dbReference>
<feature type="region of interest" description="Disordered" evidence="1">
    <location>
        <begin position="57"/>
        <end position="83"/>
    </location>
</feature>
<evidence type="ECO:0000313" key="2">
    <source>
        <dbReference type="EMBL" id="GBO26898.1"/>
    </source>
</evidence>
<comment type="caution">
    <text evidence="2">The sequence shown here is derived from an EMBL/GenBank/DDBJ whole genome shotgun (WGS) entry which is preliminary data.</text>
</comment>
<protein>
    <submittedName>
        <fullName evidence="2">Uncharacterized protein</fullName>
    </submittedName>
</protein>
<organism evidence="2 3">
    <name type="scientific">Araneus ventricosus</name>
    <name type="common">Orbweaver spider</name>
    <name type="synonym">Epeira ventricosa</name>
    <dbReference type="NCBI Taxonomy" id="182803"/>
    <lineage>
        <taxon>Eukaryota</taxon>
        <taxon>Metazoa</taxon>
        <taxon>Ecdysozoa</taxon>
        <taxon>Arthropoda</taxon>
        <taxon>Chelicerata</taxon>
        <taxon>Arachnida</taxon>
        <taxon>Araneae</taxon>
        <taxon>Araneomorphae</taxon>
        <taxon>Entelegynae</taxon>
        <taxon>Araneoidea</taxon>
        <taxon>Araneidae</taxon>
        <taxon>Araneus</taxon>
    </lineage>
</organism>
<sequence length="83" mass="9413">MFIQMLSALVGNNNKEEQKHYSLTAGREKGKCTENLKGSARVSRRYDFCGIQNKNRNMKGKKVNQRKLSSGARTLDDQKSDCT</sequence>
<evidence type="ECO:0000256" key="1">
    <source>
        <dbReference type="SAM" id="MobiDB-lite"/>
    </source>
</evidence>
<dbReference type="Proteomes" id="UP000499080">
    <property type="component" value="Unassembled WGS sequence"/>
</dbReference>
<name>A0A4Y2VR65_ARAVE</name>